<evidence type="ECO:0000256" key="1">
    <source>
        <dbReference type="ARBA" id="ARBA00001917"/>
    </source>
</evidence>
<reference evidence="13 15" key="2">
    <citation type="journal article" date="2015" name="Genome Announc.">
        <title>Expanding the biotechnology potential of lactobacilli through comparative genomics of 213 strains and associated genera.</title>
        <authorList>
            <person name="Sun Z."/>
            <person name="Harris H.M."/>
            <person name="McCann A."/>
            <person name="Guo C."/>
            <person name="Argimon S."/>
            <person name="Zhang W."/>
            <person name="Yang X."/>
            <person name="Jeffery I.B."/>
            <person name="Cooney J.C."/>
            <person name="Kagawa T.F."/>
            <person name="Liu W."/>
            <person name="Song Y."/>
            <person name="Salvetti E."/>
            <person name="Wrobel A."/>
            <person name="Rasinkangas P."/>
            <person name="Parkhill J."/>
            <person name="Rea M.C."/>
            <person name="O'Sullivan O."/>
            <person name="Ritari J."/>
            <person name="Douillard F.P."/>
            <person name="Paul Ross R."/>
            <person name="Yang R."/>
            <person name="Briner A.E."/>
            <person name="Felis G.E."/>
            <person name="de Vos W.M."/>
            <person name="Barrangou R."/>
            <person name="Klaenhammer T.R."/>
            <person name="Caufield P.W."/>
            <person name="Cui Y."/>
            <person name="Zhang H."/>
            <person name="O'Toole P.W."/>
        </authorList>
    </citation>
    <scope>NUCLEOTIDE SEQUENCE [LARGE SCALE GENOMIC DNA]</scope>
    <source>
        <strain evidence="13 15">DSM 16041</strain>
    </source>
</reference>
<keyword evidence="9" id="KW-0411">Iron-sulfur</keyword>
<comment type="cofactor">
    <cofactor evidence="2">
        <name>[4Fe-4S] cluster</name>
        <dbReference type="ChEBI" id="CHEBI:49883"/>
    </cofactor>
</comment>
<evidence type="ECO:0000256" key="5">
    <source>
        <dbReference type="ARBA" id="ARBA00022643"/>
    </source>
</evidence>
<comment type="similarity">
    <text evidence="3">In the N-terminal section; belongs to the NADH:flavin oxidoreductase/NADH oxidase family.</text>
</comment>
<dbReference type="Proteomes" id="UP000051883">
    <property type="component" value="Unassembled WGS sequence"/>
</dbReference>
<keyword evidence="15" id="KW-1185">Reference proteome</keyword>
<evidence type="ECO:0000259" key="11">
    <source>
        <dbReference type="Pfam" id="PF07992"/>
    </source>
</evidence>
<dbReference type="EMBL" id="ACLL01000045">
    <property type="protein sequence ID" value="EEW53249.1"/>
    <property type="molecule type" value="Genomic_DNA"/>
</dbReference>
<name>C8P8F1_9LACO</name>
<keyword evidence="8" id="KW-0408">Iron</keyword>
<dbReference type="InterPro" id="IPR023753">
    <property type="entry name" value="FAD/NAD-binding_dom"/>
</dbReference>
<dbReference type="Gene3D" id="3.50.50.60">
    <property type="entry name" value="FAD/NAD(P)-binding domain"/>
    <property type="match status" value="1"/>
</dbReference>
<dbReference type="PRINTS" id="PR00469">
    <property type="entry name" value="PNDRDTASEII"/>
</dbReference>
<keyword evidence="7 12" id="KW-0560">Oxidoreductase</keyword>
<dbReference type="CDD" id="cd02803">
    <property type="entry name" value="OYE_like_FMN_family"/>
    <property type="match status" value="1"/>
</dbReference>
<dbReference type="GO" id="GO:0047540">
    <property type="term" value="F:2-enoate reductase activity"/>
    <property type="evidence" value="ECO:0007669"/>
    <property type="project" value="UniProtKB-EC"/>
</dbReference>
<dbReference type="HOGENOM" id="CLU_012153_1_1_9"/>
<proteinExistence type="inferred from homology"/>
<evidence type="ECO:0000313" key="15">
    <source>
        <dbReference type="Proteomes" id="UP000051883"/>
    </source>
</evidence>
<dbReference type="AlphaFoldDB" id="C8P8F1"/>
<comment type="caution">
    <text evidence="12">The sequence shown here is derived from an EMBL/GenBank/DDBJ whole genome shotgun (WGS) entry which is preliminary data.</text>
</comment>
<dbReference type="eggNOG" id="COG0446">
    <property type="taxonomic scope" value="Bacteria"/>
</dbReference>
<evidence type="ECO:0000256" key="6">
    <source>
        <dbReference type="ARBA" id="ARBA00022723"/>
    </source>
</evidence>
<keyword evidence="4" id="KW-0285">Flavoprotein</keyword>
<dbReference type="InterPro" id="IPR001155">
    <property type="entry name" value="OxRdtase_FMN_N"/>
</dbReference>
<evidence type="ECO:0000256" key="8">
    <source>
        <dbReference type="ARBA" id="ARBA00023004"/>
    </source>
</evidence>
<evidence type="ECO:0000256" key="7">
    <source>
        <dbReference type="ARBA" id="ARBA00023002"/>
    </source>
</evidence>
<evidence type="ECO:0000313" key="14">
    <source>
        <dbReference type="Proteomes" id="UP000003675"/>
    </source>
</evidence>
<feature type="domain" description="FAD/NAD(P)-binding" evidence="11">
    <location>
        <begin position="443"/>
        <end position="669"/>
    </location>
</feature>
<feature type="domain" description="NADH:flavin oxidoreductase/NADH oxidase N-terminal" evidence="10">
    <location>
        <begin position="184"/>
        <end position="392"/>
    </location>
</feature>
<dbReference type="Proteomes" id="UP000003675">
    <property type="component" value="Unassembled WGS sequence"/>
</dbReference>
<dbReference type="STRING" id="525309.HMPREF0494_1595"/>
<evidence type="ECO:0000313" key="13">
    <source>
        <dbReference type="EMBL" id="KRK57914.1"/>
    </source>
</evidence>
<accession>C8P8F1</accession>
<organism evidence="12 14">
    <name type="scientific">Limosilactobacillus antri DSM 16041</name>
    <dbReference type="NCBI Taxonomy" id="525309"/>
    <lineage>
        <taxon>Bacteria</taxon>
        <taxon>Bacillati</taxon>
        <taxon>Bacillota</taxon>
        <taxon>Bacilli</taxon>
        <taxon>Lactobacillales</taxon>
        <taxon>Lactobacillaceae</taxon>
        <taxon>Limosilactobacillus</taxon>
    </lineage>
</organism>
<dbReference type="PANTHER" id="PTHR42917:SF2">
    <property type="entry name" value="2,4-DIENOYL-COA REDUCTASE [(2E)-ENOYL-COA-PRODUCING]"/>
    <property type="match status" value="1"/>
</dbReference>
<dbReference type="Pfam" id="PF07992">
    <property type="entry name" value="Pyr_redox_2"/>
    <property type="match status" value="1"/>
</dbReference>
<evidence type="ECO:0000256" key="3">
    <source>
        <dbReference type="ARBA" id="ARBA00011048"/>
    </source>
</evidence>
<keyword evidence="6" id="KW-0479">Metal-binding</keyword>
<dbReference type="GO" id="GO:0046872">
    <property type="term" value="F:metal ion binding"/>
    <property type="evidence" value="ECO:0007669"/>
    <property type="project" value="UniProtKB-KW"/>
</dbReference>
<dbReference type="PATRIC" id="fig|525309.8.peg.1014"/>
<dbReference type="SUPFAM" id="SSF51395">
    <property type="entry name" value="FMN-linked oxidoreductases"/>
    <property type="match status" value="1"/>
</dbReference>
<evidence type="ECO:0000256" key="4">
    <source>
        <dbReference type="ARBA" id="ARBA00022630"/>
    </source>
</evidence>
<dbReference type="Gene3D" id="3.40.50.720">
    <property type="entry name" value="NAD(P)-binding Rossmann-like Domain"/>
    <property type="match status" value="1"/>
</dbReference>
<dbReference type="GO" id="GO:0010181">
    <property type="term" value="F:FMN binding"/>
    <property type="evidence" value="ECO:0007669"/>
    <property type="project" value="InterPro"/>
</dbReference>
<dbReference type="InterPro" id="IPR051793">
    <property type="entry name" value="NADH:flavin_oxidoreductase"/>
</dbReference>
<comment type="cofactor">
    <cofactor evidence="1">
        <name>FMN</name>
        <dbReference type="ChEBI" id="CHEBI:58210"/>
    </cofactor>
</comment>
<dbReference type="RefSeq" id="WP_007123142.1">
    <property type="nucleotide sequence ID" value="NZ_AZDK01000024.1"/>
</dbReference>
<reference evidence="12 14" key="1">
    <citation type="submission" date="2009-09" db="EMBL/GenBank/DDBJ databases">
        <authorList>
            <person name="Qin X."/>
            <person name="Bachman B."/>
            <person name="Battles P."/>
            <person name="Bell A."/>
            <person name="Bess C."/>
            <person name="Bickham C."/>
            <person name="Chaboub L."/>
            <person name="Chen D."/>
            <person name="Coyle M."/>
            <person name="Deiros D.R."/>
            <person name="Dinh H."/>
            <person name="Forbes L."/>
            <person name="Fowler G."/>
            <person name="Francisco L."/>
            <person name="Fu Q."/>
            <person name="Gubbala S."/>
            <person name="Hale W."/>
            <person name="Han Y."/>
            <person name="Hemphill L."/>
            <person name="Highlander S.K."/>
            <person name="Hirani K."/>
            <person name="Hogues M."/>
            <person name="Jackson L."/>
            <person name="Jakkamsetti A."/>
            <person name="Javaid M."/>
            <person name="Jiang H."/>
            <person name="Korchina V."/>
            <person name="Kovar C."/>
            <person name="Lara F."/>
            <person name="Lee S."/>
            <person name="Mata R."/>
            <person name="Mathew T."/>
            <person name="Moen C."/>
            <person name="Morales K."/>
            <person name="Munidasa M."/>
            <person name="Nazareth L."/>
            <person name="Ngo R."/>
            <person name="Nguyen L."/>
            <person name="Okwuonu G."/>
            <person name="Ongeri F."/>
            <person name="Patil S."/>
            <person name="Petrosino J."/>
            <person name="Pham C."/>
            <person name="Pham P."/>
            <person name="Pu L.-L."/>
            <person name="Puazo M."/>
            <person name="Raj R."/>
            <person name="Reid J."/>
            <person name="Rouhana J."/>
            <person name="Saada N."/>
            <person name="Shang Y."/>
            <person name="Simmons D."/>
            <person name="Thornton R."/>
            <person name="Warren J."/>
            <person name="Weissenberger G."/>
            <person name="Zhang J."/>
            <person name="Zhang L."/>
            <person name="Zhou C."/>
            <person name="Zhu D."/>
            <person name="Muzny D."/>
            <person name="Worley K."/>
            <person name="Gibbs R."/>
        </authorList>
    </citation>
    <scope>NUCLEOTIDE SEQUENCE [LARGE SCALE GENOMIC DNA]</scope>
    <source>
        <strain evidence="12 14">DSM 16041</strain>
    </source>
</reference>
<evidence type="ECO:0000256" key="9">
    <source>
        <dbReference type="ARBA" id="ARBA00023014"/>
    </source>
</evidence>
<dbReference type="Gene3D" id="3.20.20.70">
    <property type="entry name" value="Aldolase class I"/>
    <property type="match status" value="1"/>
</dbReference>
<dbReference type="PANTHER" id="PTHR42917">
    <property type="entry name" value="2,4-DIENOYL-COA REDUCTASE"/>
    <property type="match status" value="1"/>
</dbReference>
<dbReference type="SUPFAM" id="SSF51905">
    <property type="entry name" value="FAD/NAD(P)-binding domain"/>
    <property type="match status" value="1"/>
</dbReference>
<evidence type="ECO:0000256" key="2">
    <source>
        <dbReference type="ARBA" id="ARBA00001966"/>
    </source>
</evidence>
<dbReference type="PRINTS" id="PR00368">
    <property type="entry name" value="FADPNR"/>
</dbReference>
<dbReference type="EMBL" id="AZDK01000024">
    <property type="protein sequence ID" value="KRK57914.1"/>
    <property type="molecule type" value="Genomic_DNA"/>
</dbReference>
<dbReference type="eggNOG" id="COG1902">
    <property type="taxonomic scope" value="Bacteria"/>
</dbReference>
<feature type="domain" description="NADH:flavin oxidoreductase/NADH oxidase N-terminal" evidence="10">
    <location>
        <begin position="6"/>
        <end position="110"/>
    </location>
</feature>
<dbReference type="InterPro" id="IPR036188">
    <property type="entry name" value="FAD/NAD-bd_sf"/>
</dbReference>
<dbReference type="InterPro" id="IPR013785">
    <property type="entry name" value="Aldolase_TIM"/>
</dbReference>
<evidence type="ECO:0000259" key="10">
    <source>
        <dbReference type="Pfam" id="PF00724"/>
    </source>
</evidence>
<sequence length="707" mass="77302">MDKKLLFTPKKIGSLEIKNRGVMTAMGVGLAKENGMASAKTVAYFKERAAGGIGLIITEYTRINEQDGITSGKQLSLATDKHIKPLRKVTETVHEYGSRLFVQLHHPGRQNIAIFPGLWPIGNKIAKVYPNYWKLFYKIMGKQDRSAANDPKMIKFMHRFMPPLKAPSAIPSGLGLSPFGNQLVEELSIPEIKRIEGQFVDAAERAQKAGADGVELHAGHGYLLNQFTSPYSNLRKDGYGGPIENRVRIIAEIIQGIKKRCGSDFPISVRLTVDEFYEKIGYPQMGITLPEGVRLAKEVERVGADALNVTIATADTQVLISEPVSYEPGWRQYLVKAIKEAVSIPIIAVGVIRTPNQAEAILRSGTQDFIGLARPMLADPQWMQKAREGRDAEISRCISCLACQESYERGMTTGEHTICAVNPRMGFETEFQLHGKRNGNGRKVVIIGAGPAGLTAARELAARKFSVLVMEAADKAGGQVTLATKPPHKAKIGWSVIDLEYQAKLAGAVIKYGVTATPALIKNEKPYAVLLATGAAPVRPPIPGADQSNVYTTTPILKGKVRFQKQKIVVVGSGMTGIETAELLAEQGNQVTVIEMAKQIAPGAFAPNVWDVVQRLKKDQVQLKTDRRLIRIQEDQVITCRPNRVQEVWEANAVVLSLGVRSENRLASQLTDHLPECKKIISIGDANQVGRIADAVASGFRAARMLN</sequence>
<dbReference type="Pfam" id="PF00724">
    <property type="entry name" value="Oxidored_FMN"/>
    <property type="match status" value="2"/>
</dbReference>
<evidence type="ECO:0000313" key="12">
    <source>
        <dbReference type="EMBL" id="EEW53249.1"/>
    </source>
</evidence>
<gene>
    <name evidence="12" type="primary">nemA</name>
    <name evidence="13" type="ORF">FC31_GL001004</name>
    <name evidence="12" type="ORF">HMPREF0494_1595</name>
</gene>
<dbReference type="EC" id="1.3.1.31" evidence="12"/>
<keyword evidence="5" id="KW-0288">FMN</keyword>
<protein>
    <submittedName>
        <fullName evidence="13">2-enoate reductase</fullName>
    </submittedName>
    <submittedName>
        <fullName evidence="12">Pyridine nucleotide-disulfide oxidoreductase</fullName>
        <ecNumber evidence="12">1.3.1.31</ecNumber>
    </submittedName>
</protein>
<dbReference type="GO" id="GO:0051536">
    <property type="term" value="F:iron-sulfur cluster binding"/>
    <property type="evidence" value="ECO:0007669"/>
    <property type="project" value="UniProtKB-KW"/>
</dbReference>
<dbReference type="OrthoDB" id="9772736at2"/>